<feature type="transmembrane region" description="Helical" evidence="1">
    <location>
        <begin position="160"/>
        <end position="183"/>
    </location>
</feature>
<evidence type="ECO:0000256" key="1">
    <source>
        <dbReference type="SAM" id="Phobius"/>
    </source>
</evidence>
<feature type="transmembrane region" description="Helical" evidence="1">
    <location>
        <begin position="41"/>
        <end position="59"/>
    </location>
</feature>
<feature type="transmembrane region" description="Helical" evidence="1">
    <location>
        <begin position="136"/>
        <end position="153"/>
    </location>
</feature>
<dbReference type="PANTHER" id="PTHR20992:SF9">
    <property type="entry name" value="AT15442P-RELATED"/>
    <property type="match status" value="1"/>
</dbReference>
<dbReference type="EMBL" id="CP071382">
    <property type="protein sequence ID" value="QSV44578.1"/>
    <property type="molecule type" value="Genomic_DNA"/>
</dbReference>
<protein>
    <submittedName>
        <fullName evidence="2">TIGR00341 family protein</fullName>
    </submittedName>
</protein>
<proteinExistence type="predicted"/>
<name>A0ABX7PZL3_9BACT</name>
<dbReference type="Proteomes" id="UP000663651">
    <property type="component" value="Chromosome"/>
</dbReference>
<keyword evidence="1" id="KW-0812">Transmembrane</keyword>
<evidence type="ECO:0000313" key="3">
    <source>
        <dbReference type="Proteomes" id="UP000663651"/>
    </source>
</evidence>
<gene>
    <name evidence="2" type="ORF">JZM60_10395</name>
</gene>
<dbReference type="InterPro" id="IPR005240">
    <property type="entry name" value="DUF389"/>
</dbReference>
<dbReference type="Pfam" id="PF04087">
    <property type="entry name" value="DUF389"/>
    <property type="match status" value="1"/>
</dbReference>
<evidence type="ECO:0000313" key="2">
    <source>
        <dbReference type="EMBL" id="QSV44578.1"/>
    </source>
</evidence>
<dbReference type="RefSeq" id="WP_207162338.1">
    <property type="nucleotide sequence ID" value="NZ_CP071382.1"/>
</dbReference>
<reference evidence="2 3" key="1">
    <citation type="submission" date="2021-03" db="EMBL/GenBank/DDBJ databases">
        <title>Geobacter metallireducens gen. nov. sp. nov., a microorganism capable of coupling the complete oxidation of organic compounds to the reduction of iron and other metals.</title>
        <authorList>
            <person name="Li Y."/>
        </authorList>
    </citation>
    <scope>NUCLEOTIDE SEQUENCE [LARGE SCALE GENOMIC DNA]</scope>
    <source>
        <strain evidence="2 3">Jerry-YX</strain>
    </source>
</reference>
<feature type="transmembrane region" description="Helical" evidence="1">
    <location>
        <begin position="101"/>
        <end position="121"/>
    </location>
</feature>
<feature type="transmembrane region" description="Helical" evidence="1">
    <location>
        <begin position="189"/>
        <end position="213"/>
    </location>
</feature>
<feature type="transmembrane region" description="Helical" evidence="1">
    <location>
        <begin position="234"/>
        <end position="253"/>
    </location>
</feature>
<organism evidence="2 3">
    <name type="scientific">Geobacter benzoatilyticus</name>
    <dbReference type="NCBI Taxonomy" id="2815309"/>
    <lineage>
        <taxon>Bacteria</taxon>
        <taxon>Pseudomonadati</taxon>
        <taxon>Thermodesulfobacteriota</taxon>
        <taxon>Desulfuromonadia</taxon>
        <taxon>Geobacterales</taxon>
        <taxon>Geobacteraceae</taxon>
        <taxon>Geobacter</taxon>
    </lineage>
</organism>
<keyword evidence="1" id="KW-1133">Transmembrane helix</keyword>
<keyword evidence="1" id="KW-0472">Membrane</keyword>
<accession>A0ABX7PZL3</accession>
<feature type="transmembrane region" description="Helical" evidence="1">
    <location>
        <begin position="65"/>
        <end position="89"/>
    </location>
</feature>
<keyword evidence="3" id="KW-1185">Reference proteome</keyword>
<sequence>MFNPYLRYKIKRLREYIAEHTADIDHRGIIRNAVANVELNGSYLAMLLLAGVIALLGLLTNSVAVVIGAMLISPLMGPIISLGLAFTIGDLALARKGMRSIAVSVVLTIVVTTLVAFISPLNEPTSEILARVRPNIYDLFVAMLAGTAGAVALCTRINYLITATGVAVATAVIPPLSVVGFGLGSGRPMLGLGGFLLFFTNFVAIVLTADLVFYLFNFHSAMVAEEKVPARKRLIILGTVLALISVPLVYTLVTDLRKVKVNSRVERILKSHLNHQDLSHLTGFSKVEQGGGISIHASINTVKLYEDPAAKKVENELITALGRPVKLKLEQVLVTAGGVEPKPRPIFPVSDVPVPAQRKETPTIALVESNSSALLKDLRYELEPVVAPFGPDALSLRLTESSGPVGLTISLRRDYPLSAEEHEMLRRLAERELKAPVDLSITLRPFLPPLLMEGESLSSESVKALGAIEKLPGGPASFTYSIGVAGREYKRNAAVLRGYLIERFGIAPGDIKVARASGTAGHGGKIMLKVLRR</sequence>
<dbReference type="NCBIfam" id="TIGR00341">
    <property type="entry name" value="TIGR00341 family protein"/>
    <property type="match status" value="1"/>
</dbReference>
<dbReference type="PANTHER" id="PTHR20992">
    <property type="entry name" value="AT15442P-RELATED"/>
    <property type="match status" value="1"/>
</dbReference>